<dbReference type="Proteomes" id="UP000245697">
    <property type="component" value="Unassembled WGS sequence"/>
</dbReference>
<dbReference type="AlphaFoldDB" id="A0A316FJG7"/>
<gene>
    <name evidence="1" type="ORF">BC793_106282</name>
</gene>
<name>A0A316FJG7_9ACTN</name>
<reference evidence="1 2" key="1">
    <citation type="submission" date="2018-05" db="EMBL/GenBank/DDBJ databases">
        <title>Genomic Encyclopedia of Archaeal and Bacterial Type Strains, Phase II (KMG-II): from individual species to whole genera.</title>
        <authorList>
            <person name="Goeker M."/>
        </authorList>
    </citation>
    <scope>NUCLEOTIDE SEQUENCE [LARGE SCALE GENOMIC DNA]</scope>
    <source>
        <strain evidence="1 2">DSM 45184</strain>
    </source>
</reference>
<comment type="caution">
    <text evidence="1">The sequence shown here is derived from an EMBL/GenBank/DDBJ whole genome shotgun (WGS) entry which is preliminary data.</text>
</comment>
<protein>
    <submittedName>
        <fullName evidence="1">Uncharacterized protein</fullName>
    </submittedName>
</protein>
<keyword evidence="2" id="KW-1185">Reference proteome</keyword>
<sequence length="151" mass="16954">MLHGAIHVITRGTVVNDLKSYIQNVLEANHADNEKIERRIAQLESEGRRIVAGGQINETAWDIVDWRTNEILAAGDDGLDGFEAAGKDLDPDDKWIHYDRVLEDTEPTWVEDEGLPDGLADVIEEWALSGDAEEIAEFIGWPVDKVELYQD</sequence>
<dbReference type="RefSeq" id="WP_109593300.1">
    <property type="nucleotide sequence ID" value="NZ_BONA01000039.1"/>
</dbReference>
<evidence type="ECO:0000313" key="2">
    <source>
        <dbReference type="Proteomes" id="UP000245697"/>
    </source>
</evidence>
<accession>A0A316FJG7</accession>
<organism evidence="1 2">
    <name type="scientific">Actinoplanes xinjiangensis</name>
    <dbReference type="NCBI Taxonomy" id="512350"/>
    <lineage>
        <taxon>Bacteria</taxon>
        <taxon>Bacillati</taxon>
        <taxon>Actinomycetota</taxon>
        <taxon>Actinomycetes</taxon>
        <taxon>Micromonosporales</taxon>
        <taxon>Micromonosporaceae</taxon>
        <taxon>Actinoplanes</taxon>
    </lineage>
</organism>
<proteinExistence type="predicted"/>
<evidence type="ECO:0000313" key="1">
    <source>
        <dbReference type="EMBL" id="PWK48252.1"/>
    </source>
</evidence>
<dbReference type="EMBL" id="QGGR01000006">
    <property type="protein sequence ID" value="PWK48252.1"/>
    <property type="molecule type" value="Genomic_DNA"/>
</dbReference>
<dbReference type="OrthoDB" id="3293852at2"/>